<evidence type="ECO:0000313" key="1">
    <source>
        <dbReference type="EMBL" id="GMS82086.1"/>
    </source>
</evidence>
<dbReference type="EMBL" id="BTSX01000001">
    <property type="protein sequence ID" value="GMS82086.1"/>
    <property type="molecule type" value="Genomic_DNA"/>
</dbReference>
<feature type="non-terminal residue" evidence="1">
    <location>
        <position position="1"/>
    </location>
</feature>
<reference evidence="1" key="1">
    <citation type="submission" date="2023-10" db="EMBL/GenBank/DDBJ databases">
        <title>Genome assembly of Pristionchus species.</title>
        <authorList>
            <person name="Yoshida K."/>
            <person name="Sommer R.J."/>
        </authorList>
    </citation>
    <scope>NUCLEOTIDE SEQUENCE</scope>
    <source>
        <strain evidence="1">RS0144</strain>
    </source>
</reference>
<name>A0AAV5SRA0_9BILA</name>
<gene>
    <name evidence="1" type="ORF">PENTCL1PPCAC_4261</name>
</gene>
<dbReference type="AlphaFoldDB" id="A0AAV5SRA0"/>
<keyword evidence="2" id="KW-1185">Reference proteome</keyword>
<dbReference type="Proteomes" id="UP001432027">
    <property type="component" value="Unassembled WGS sequence"/>
</dbReference>
<evidence type="ECO:0000313" key="2">
    <source>
        <dbReference type="Proteomes" id="UP001432027"/>
    </source>
</evidence>
<proteinExistence type="predicted"/>
<comment type="caution">
    <text evidence="1">The sequence shown here is derived from an EMBL/GenBank/DDBJ whole genome shotgun (WGS) entry which is preliminary data.</text>
</comment>
<sequence>IVDRCKLSCLDKLLIIIIVGSLKHSSLSHLPLGAMIPHLIPLDSEELPLLTRLPSILRGRAHYLFDAPVDRLILMGTDLLIHHLVRRGDLPHRIMPEAGIYGVEALQTRNIRDVEERRVPGVL</sequence>
<organism evidence="1 2">
    <name type="scientific">Pristionchus entomophagus</name>
    <dbReference type="NCBI Taxonomy" id="358040"/>
    <lineage>
        <taxon>Eukaryota</taxon>
        <taxon>Metazoa</taxon>
        <taxon>Ecdysozoa</taxon>
        <taxon>Nematoda</taxon>
        <taxon>Chromadorea</taxon>
        <taxon>Rhabditida</taxon>
        <taxon>Rhabditina</taxon>
        <taxon>Diplogasteromorpha</taxon>
        <taxon>Diplogasteroidea</taxon>
        <taxon>Neodiplogasteridae</taxon>
        <taxon>Pristionchus</taxon>
    </lineage>
</organism>
<protein>
    <submittedName>
        <fullName evidence="1">Uncharacterized protein</fullName>
    </submittedName>
</protein>
<accession>A0AAV5SRA0</accession>
<feature type="non-terminal residue" evidence="1">
    <location>
        <position position="123"/>
    </location>
</feature>